<evidence type="ECO:0000256" key="1">
    <source>
        <dbReference type="SAM" id="MobiDB-lite"/>
    </source>
</evidence>
<reference evidence="2 3" key="1">
    <citation type="submission" date="2023-03" db="EMBL/GenBank/DDBJ databases">
        <title>High-quality genome of Scylla paramamosain provides insights in environmental adaptation.</title>
        <authorList>
            <person name="Zhang L."/>
        </authorList>
    </citation>
    <scope>NUCLEOTIDE SEQUENCE [LARGE SCALE GENOMIC DNA]</scope>
    <source>
        <strain evidence="2">LZ_2023a</strain>
        <tissue evidence="2">Muscle</tissue>
    </source>
</reference>
<protein>
    <submittedName>
        <fullName evidence="2">Uncharacterized protein</fullName>
    </submittedName>
</protein>
<name>A0AAW0UR09_SCYPA</name>
<dbReference type="AlphaFoldDB" id="A0AAW0UR09"/>
<proteinExistence type="predicted"/>
<sequence>MTSRCVPLRPGDGGASPFHPHPLSSTTSILPPLLLPFTPCTSSTPLPRPLHYHSLHNLHVPSRLLSSRAQHRNTHRKTGEHKDEAAVAWGERWRRGVSGTQGATVMLIPLIFRHHQVLHSASNVSSFIHRHARVWLGCPGGDAGENRGLLE</sequence>
<evidence type="ECO:0000313" key="2">
    <source>
        <dbReference type="EMBL" id="KAK8401891.1"/>
    </source>
</evidence>
<feature type="region of interest" description="Disordered" evidence="1">
    <location>
        <begin position="1"/>
        <end position="22"/>
    </location>
</feature>
<accession>A0AAW0UR09</accession>
<organism evidence="2 3">
    <name type="scientific">Scylla paramamosain</name>
    <name type="common">Mud crab</name>
    <dbReference type="NCBI Taxonomy" id="85552"/>
    <lineage>
        <taxon>Eukaryota</taxon>
        <taxon>Metazoa</taxon>
        <taxon>Ecdysozoa</taxon>
        <taxon>Arthropoda</taxon>
        <taxon>Crustacea</taxon>
        <taxon>Multicrustacea</taxon>
        <taxon>Malacostraca</taxon>
        <taxon>Eumalacostraca</taxon>
        <taxon>Eucarida</taxon>
        <taxon>Decapoda</taxon>
        <taxon>Pleocyemata</taxon>
        <taxon>Brachyura</taxon>
        <taxon>Eubrachyura</taxon>
        <taxon>Portunoidea</taxon>
        <taxon>Portunidae</taxon>
        <taxon>Portuninae</taxon>
        <taxon>Scylla</taxon>
    </lineage>
</organism>
<dbReference type="EMBL" id="JARAKH010000008">
    <property type="protein sequence ID" value="KAK8401891.1"/>
    <property type="molecule type" value="Genomic_DNA"/>
</dbReference>
<evidence type="ECO:0000313" key="3">
    <source>
        <dbReference type="Proteomes" id="UP001487740"/>
    </source>
</evidence>
<dbReference type="Proteomes" id="UP001487740">
    <property type="component" value="Unassembled WGS sequence"/>
</dbReference>
<comment type="caution">
    <text evidence="2">The sequence shown here is derived from an EMBL/GenBank/DDBJ whole genome shotgun (WGS) entry which is preliminary data.</text>
</comment>
<gene>
    <name evidence="2" type="ORF">O3P69_001174</name>
</gene>
<keyword evidence="3" id="KW-1185">Reference proteome</keyword>